<dbReference type="PANTHER" id="PTHR13696:SF52">
    <property type="entry name" value="PARA FAMILY PROTEIN CT_582"/>
    <property type="match status" value="1"/>
</dbReference>
<dbReference type="Gene3D" id="3.40.50.300">
    <property type="entry name" value="P-loop containing nucleotide triphosphate hydrolases"/>
    <property type="match status" value="1"/>
</dbReference>
<dbReference type="RefSeq" id="WP_153248150.1">
    <property type="nucleotide sequence ID" value="NZ_CP044205.1"/>
</dbReference>
<evidence type="ECO:0000313" key="2">
    <source>
        <dbReference type="Proteomes" id="UP000325755"/>
    </source>
</evidence>
<dbReference type="InterPro" id="IPR027417">
    <property type="entry name" value="P-loop_NTPase"/>
</dbReference>
<dbReference type="Proteomes" id="UP000325755">
    <property type="component" value="Chromosome"/>
</dbReference>
<dbReference type="KEGG" id="mmob:F6R98_05575"/>
<organism evidence="1 2">
    <name type="scientific">Candidatus Methylospira mobilis</name>
    <dbReference type="NCBI Taxonomy" id="1808979"/>
    <lineage>
        <taxon>Bacteria</taxon>
        <taxon>Pseudomonadati</taxon>
        <taxon>Pseudomonadota</taxon>
        <taxon>Gammaproteobacteria</taxon>
        <taxon>Methylococcales</taxon>
        <taxon>Methylococcaceae</taxon>
        <taxon>Candidatus Methylospira</taxon>
    </lineage>
</organism>
<keyword evidence="2" id="KW-1185">Reference proteome</keyword>
<dbReference type="Pfam" id="PF06564">
    <property type="entry name" value="CBP_BcsQ"/>
    <property type="match status" value="1"/>
</dbReference>
<protein>
    <submittedName>
        <fullName evidence="1">Cellulose synthase operon protein YhjQ</fullName>
    </submittedName>
</protein>
<dbReference type="PANTHER" id="PTHR13696">
    <property type="entry name" value="P-LOOP CONTAINING NUCLEOSIDE TRIPHOSPHATE HYDROLASE"/>
    <property type="match status" value="1"/>
</dbReference>
<dbReference type="InterPro" id="IPR017746">
    <property type="entry name" value="Cellulose_synthase_operon_BcsQ"/>
</dbReference>
<name>A0A5Q0BJ43_9GAMM</name>
<evidence type="ECO:0000313" key="1">
    <source>
        <dbReference type="EMBL" id="QFY42168.1"/>
    </source>
</evidence>
<dbReference type="SUPFAM" id="SSF52540">
    <property type="entry name" value="P-loop containing nucleoside triphosphate hydrolases"/>
    <property type="match status" value="1"/>
</dbReference>
<accession>A0A5Q0BJ43</accession>
<dbReference type="AlphaFoldDB" id="A0A5Q0BJ43"/>
<sequence length="252" mass="27470">MFVVAIVSASGGTGKTSLTANLASLLTRREQPVLAVELDPSNRLGLYLGLTVRNPTGIVDLSADQTWHHAAQRNADHVNLLHFGHGVNTHRTHEKLSVIESRGVRDFLLDLSPPSGCIVLIDTQRAPSLCFDCALAAADLILHVITAQPGCFEDIAVMHAHYERRFSAEPEHAPGLFHVLNKVNSAKLLSDDIIGILRVRLKSKMLRYAIHQDEAIPEAMASNQCVADYAPHSQASHDLQGLADWLLAQPAH</sequence>
<dbReference type="NCBIfam" id="TIGR03371">
    <property type="entry name" value="cellulose_yhjQ"/>
    <property type="match status" value="1"/>
</dbReference>
<dbReference type="InParanoid" id="A0A5Q0BJ43"/>
<reference evidence="1 2" key="1">
    <citation type="submission" date="2019-09" db="EMBL/GenBank/DDBJ databases">
        <title>Ecophysiology of the spiral-shaped methanotroph Methylospira mobilis as revealed by the complete genome sequence.</title>
        <authorList>
            <person name="Oshkin I.Y."/>
            <person name="Dedysh S.N."/>
            <person name="Miroshnikov K."/>
            <person name="Danilova O.V."/>
            <person name="Hakobyan A."/>
            <person name="Liesack W."/>
        </authorList>
    </citation>
    <scope>NUCLEOTIDE SEQUENCE [LARGE SCALE GENOMIC DNA]</scope>
    <source>
        <strain evidence="1 2">Shm1</strain>
    </source>
</reference>
<dbReference type="EMBL" id="CP044205">
    <property type="protein sequence ID" value="QFY42168.1"/>
    <property type="molecule type" value="Genomic_DNA"/>
</dbReference>
<dbReference type="OrthoDB" id="5288747at2"/>
<proteinExistence type="predicted"/>
<dbReference type="InterPro" id="IPR050678">
    <property type="entry name" value="DNA_Partitioning_ATPase"/>
</dbReference>
<gene>
    <name evidence="1" type="primary">yhjQ</name>
    <name evidence="1" type="ORF">F6R98_05575</name>
</gene>
<dbReference type="FunCoup" id="A0A5Q0BJ43">
    <property type="interactions" value="35"/>
</dbReference>